<comment type="subcellular location">
    <subcellularLocation>
        <location evidence="2">Plastid</location>
    </subcellularLocation>
</comment>
<evidence type="ECO:0000259" key="9">
    <source>
        <dbReference type="Pfam" id="PF00004"/>
    </source>
</evidence>
<keyword evidence="11" id="KW-0150">Chloroplast</keyword>
<feature type="compositionally biased region" description="Acidic residues" evidence="7">
    <location>
        <begin position="360"/>
        <end position="377"/>
    </location>
</feature>
<feature type="domain" description="ATPase AAA-type core" evidence="9">
    <location>
        <begin position="1660"/>
        <end position="1843"/>
    </location>
</feature>
<feature type="domain" description="Ycf2 N-terminal" evidence="10">
    <location>
        <begin position="946"/>
        <end position="1194"/>
    </location>
</feature>
<protein>
    <recommendedName>
        <fullName evidence="12">ATPase AAA-type core domain-containing protein</fullName>
    </recommendedName>
</protein>
<keyword evidence="8" id="KW-0472">Membrane</keyword>
<comment type="function">
    <text evidence="1">Probable ATPase of unknown function. Its presence in a non-photosynthetic plant (Epifagus virginiana) and experiments in tobacco indicate that it has an essential function which is probably not related to photosynthesis.</text>
</comment>
<evidence type="ECO:0000256" key="7">
    <source>
        <dbReference type="SAM" id="MobiDB-lite"/>
    </source>
</evidence>
<dbReference type="Pfam" id="PF05695">
    <property type="entry name" value="Ycf2"/>
    <property type="match status" value="2"/>
</dbReference>
<evidence type="ECO:0000256" key="2">
    <source>
        <dbReference type="ARBA" id="ARBA00004474"/>
    </source>
</evidence>
<evidence type="ECO:0000256" key="3">
    <source>
        <dbReference type="ARBA" id="ARBA00009361"/>
    </source>
</evidence>
<dbReference type="GO" id="GO:0009536">
    <property type="term" value="C:plastid"/>
    <property type="evidence" value="ECO:0007669"/>
    <property type="project" value="UniProtKB-SubCell"/>
</dbReference>
<evidence type="ECO:0000256" key="4">
    <source>
        <dbReference type="ARBA" id="ARBA00022640"/>
    </source>
</evidence>
<gene>
    <name evidence="11" type="primary">ycf2</name>
</gene>
<dbReference type="GO" id="GO:0005524">
    <property type="term" value="F:ATP binding"/>
    <property type="evidence" value="ECO:0007669"/>
    <property type="project" value="UniProtKB-KW"/>
</dbReference>
<keyword evidence="6" id="KW-0067">ATP-binding</keyword>
<dbReference type="InterPro" id="IPR003959">
    <property type="entry name" value="ATPase_AAA_core"/>
</dbReference>
<dbReference type="InterPro" id="IPR056777">
    <property type="entry name" value="Ycf2_N"/>
</dbReference>
<comment type="similarity">
    <text evidence="3">Belongs to the Ycf2 family.</text>
</comment>
<feature type="domain" description="Ycf2 N-terminal" evidence="10">
    <location>
        <begin position="459"/>
        <end position="705"/>
    </location>
</feature>
<dbReference type="GO" id="GO:0016887">
    <property type="term" value="F:ATP hydrolysis activity"/>
    <property type="evidence" value="ECO:0007669"/>
    <property type="project" value="InterPro"/>
</dbReference>
<dbReference type="Pfam" id="PF00004">
    <property type="entry name" value="AAA"/>
    <property type="match status" value="1"/>
</dbReference>
<feature type="transmembrane region" description="Helical" evidence="8">
    <location>
        <begin position="1422"/>
        <end position="1445"/>
    </location>
</feature>
<evidence type="ECO:0008006" key="12">
    <source>
        <dbReference type="Google" id="ProtNLM"/>
    </source>
</evidence>
<feature type="region of interest" description="Disordered" evidence="7">
    <location>
        <begin position="450"/>
        <end position="469"/>
    </location>
</feature>
<feature type="region of interest" description="Disordered" evidence="7">
    <location>
        <begin position="354"/>
        <end position="377"/>
    </location>
</feature>
<feature type="transmembrane region" description="Helical" evidence="8">
    <location>
        <begin position="1477"/>
        <end position="1494"/>
    </location>
</feature>
<organism evidence="11">
    <name type="scientific">Cephalotaxus sinensis</name>
    <dbReference type="NCBI Taxonomy" id="89484"/>
    <lineage>
        <taxon>Eukaryota</taxon>
        <taxon>Viridiplantae</taxon>
        <taxon>Streptophyta</taxon>
        <taxon>Embryophyta</taxon>
        <taxon>Tracheophyta</taxon>
        <taxon>Spermatophyta</taxon>
        <taxon>Pinopsida</taxon>
        <taxon>Pinidae</taxon>
        <taxon>Conifers II</taxon>
        <taxon>Cupressales</taxon>
        <taxon>Taxaceae</taxon>
        <taxon>Cephalotaxus</taxon>
    </lineage>
</organism>
<keyword evidence="8" id="KW-0812">Transmembrane</keyword>
<dbReference type="PANTHER" id="PTHR33078">
    <property type="entry name" value="PROTEIN YCF2-RELATED"/>
    <property type="match status" value="1"/>
</dbReference>
<keyword evidence="5" id="KW-0547">Nucleotide-binding</keyword>
<dbReference type="PANTHER" id="PTHR33078:SF100">
    <property type="entry name" value="PROTEIN YCF2"/>
    <property type="match status" value="1"/>
</dbReference>
<evidence type="ECO:0000256" key="8">
    <source>
        <dbReference type="SAM" id="Phobius"/>
    </source>
</evidence>
<accession>A0A8E4SV09</accession>
<evidence type="ECO:0000256" key="5">
    <source>
        <dbReference type="ARBA" id="ARBA00022741"/>
    </source>
</evidence>
<sequence>MEKQKIEPIEYIEYVEDIEEQKIIEEKKKRIFSLAKSIKQKKENRGMLWLRSVKSRFKVNMMVVFSPWNESNLVRFLTQIFSGRESVIKLFDFRIISTLLIRDLRIFIKTRQIRKALIVLTLPLLIYYLYSRPLVERDRSKSDLTKIFPHNFRFIKKNLLLFPHMLMCLPKCKRRYQRRLLNPKEHVWVFSRSDTNLNYKNDIISDNQGPISWGSHSENESKDIEWQIDSTFNSNQNEYGEPDDSLCEWIRTNESKNGIKQLEEKSVRTGEFDLSSRPEDYSNEEIEQEEINENEDFEQGDFEQGDFEQGDFEQEKSVRIGNYRNEEIEQEEINENEDFEQGDFEQEKSVRIGNYRNEEIEQEEINENEEIEQEEINENEDFEQGDYRNEEIEQEKSVRTRKLLKRPLFKLINIPQIEEIEKYQEELEKQREEIEQEEIEQEEINENEEIEQEEINENEEIEQEESVRTRESHSFSESKFLEELISNLSIDESCISVSGTDKPIEFLKSRKDAFQYFRGSERNRIVDLWKIKTYLQNPSANYDISSDPGWNIRRDINQLNCIRFVNQNLPSISFSSCDENKEQLTLNSDFYRQLKRIVLKITDQFTLSITNPNLGYQKGVLVLDNEISLDMDYHMNQFYELNNNILLLLNQILNYRDKLKHHFFFVLFNIIDKENLIRYVDRIISKNDRTETSVRLIFNQYKIQVDEHLEKTFKRFYLLKNALMKYSLSKLSSLSKLPKVFKEYLEYSLGLDPVLDAFLLDTTLDDIESDTSFDDYAFSISFHDQDLDLRWKKICLYLKLKKKVNKYYLELTKVFNRISKKFSYNLKDKIRTNLIRKDVLNNVTQDAINRYSSSWRKYHKEWFNYFIVEIYQNMNASSILIEYFSLKKELKKGLKGLISKKNRLLDPIELWTNQCKPKIDNNLHDMIFDGLDFFKLIKSKPIPKESLIDEGTIVPLGLNEKPINQLIIDLFDNEKNYMELFDNTGLSTIFNDRDNWLNPLKLSNQNSLRAAFCKANTFEFLDYLHNPQLNYKKRLPSYMYMERIHIKNKNFIYGQLFNLVPIHNTLSIGEIRPVHSEKVTISLIKSQVNILLSKYLRDQALIHDLYKSSNLLTQLNSFLRGNIYISSIEEIYRTPLISQQIVNFDKSACHPFFNSSDSEKNSPNQYPKKDFSSNIGLIQTQSFKDDLLSEISLKDDLLSEISFKDDLLSEKDDLLSEISFKDDLLSEIDFRMKKFAEKEKNSSIESSKSIIEDKIIGDKNIFLNKEKRKILFFYKIPQIDLIISIWDSFQTYSAPFYFFTSTGWKYMHNIFLSTFSEIMLDSTDQFVLFLDKILHNWNHWNHNFNHKINHNFNILWALFHQYCTLLKWKLRAKFTPKLKSFLFYWNLSNWKDPINQRVFEGKDVSISFDTWKYIENVREYDKLIICIFIGFLFYVSFIVPVRLMYFYSNIEFIKDLASEPLILHVIKMRKSYKMLKFFYNFSWYGWWLTFVDFMDIESDPDDIGLLQMLEIWYTKNFKWYDVRKLSPFQYRRVRSLLERCLSEHGVNDFLLRESRLFSIEERISQFDSKLTPPNGFFSQYFEKREHPGLLYFRYLAEFIQLGRMNKIGIKDYKFDSFSLVQKSIFIAFHQEITSLPIQSSISDQVRFFPLYPARCFSNRILLIGPRQTGRSYLAKSLAADSYLPLIKISLPDFLKGRKLLLNYENDYTSSDKESYLEHEDLLYLLGWGGRPKELDEKDSYGKKPRNYELEPVGDRDKTMEYYERRVTQFVFALKIAKLMYPCVIWIPSIHEMYGHHFYIGGLLRELLGDPYFCFEDEQETTIKQNIVVIASTHIPKKVDPFLISPVYGKRRFDTLINTKMSPALHREKEFPLLLRYKGLYLKKDWNYYDEFGSNTRGFTTQDLADIVNDLHKESLQQGTSVIDNQMIVSSFYRKSWGPSTSKIKFTDIYEVLNYKIGKAIIQNNLTYTKNFLSTRREFQHIREYYLHQWYLEPSIAGTAVKEFTIFYNILSCLAGSVARDLFLSEYSNIENLTPIDYFTGNDFALASSLLQSLLEEFPWLKIYQSHCDNNHITITPQFKKDMIQKGLSHILDKTVLAKELGYSYKEGEELEFQTSIVCSPRTWRFSFVRSNRFEHIKDITEENPLLDYLLLFGWFQESPTYVDILYWRKFMASYKQQPVYDEGSDVEQRKISAIWEARFLYDRFKRLGMYKFDTEECAKEYKPLDTPIIYLARRFIWDPVSIRFENKQPATAILREEFFSIQELLRRIYLTYNSERLKPFMFFKKKKLAKYINRRKRLRKIVLGIKPISDSDDNPLNIKIKEHESFETFKRFQEVGIRYRRVHPYRAEKSYERLFSERTRDDKFRQILIDKERENIELLSNECFIYNTLFESYEYLSYFFISNRRLLKHVKNTLLEKKWLSPNDIKSLLAEVLNKNM</sequence>
<feature type="compositionally biased region" description="Acidic residues" evidence="7">
    <location>
        <begin position="450"/>
        <end position="464"/>
    </location>
</feature>
<keyword evidence="4 11" id="KW-0934">Plastid</keyword>
<proteinExistence type="inferred from homology"/>
<keyword evidence="8" id="KW-1133">Transmembrane helix</keyword>
<dbReference type="EMBL" id="MT555087">
    <property type="protein sequence ID" value="QPO90302.1"/>
    <property type="molecule type" value="Genomic_DNA"/>
</dbReference>
<reference evidence="11" key="1">
    <citation type="journal article" date="2021" name="Ann. Bot.">
        <title>Plastome phylogenomics of Cephalotaxus (Cephalotaxaceae) and allied genera.</title>
        <authorList>
            <person name="Ji Y."/>
            <person name="Liu C."/>
            <person name="Landis J.B."/>
            <person name="Deng M."/>
            <person name="Chen J."/>
        </authorList>
    </citation>
    <scope>NUCLEOTIDE SEQUENCE</scope>
</reference>
<evidence type="ECO:0000256" key="6">
    <source>
        <dbReference type="ARBA" id="ARBA00022840"/>
    </source>
</evidence>
<evidence type="ECO:0000259" key="10">
    <source>
        <dbReference type="Pfam" id="PF05695"/>
    </source>
</evidence>
<evidence type="ECO:0000256" key="1">
    <source>
        <dbReference type="ARBA" id="ARBA00002329"/>
    </source>
</evidence>
<name>A0A8E4SV09_9CONI</name>
<evidence type="ECO:0000313" key="11">
    <source>
        <dbReference type="EMBL" id="QPO90302.1"/>
    </source>
</evidence>
<geneLocation type="chloroplast" evidence="11"/>